<dbReference type="EMBL" id="JBJUIK010000013">
    <property type="protein sequence ID" value="KAL3507596.1"/>
    <property type="molecule type" value="Genomic_DNA"/>
</dbReference>
<proteinExistence type="predicted"/>
<dbReference type="Gene3D" id="3.80.10.10">
    <property type="entry name" value="Ribonuclease Inhibitor"/>
    <property type="match status" value="1"/>
</dbReference>
<reference evidence="1 2" key="1">
    <citation type="submission" date="2024-11" db="EMBL/GenBank/DDBJ databases">
        <title>A near-complete genome assembly of Cinchona calisaya.</title>
        <authorList>
            <person name="Lian D.C."/>
            <person name="Zhao X.W."/>
            <person name="Wei L."/>
        </authorList>
    </citation>
    <scope>NUCLEOTIDE SEQUENCE [LARGE SCALE GENOMIC DNA]</scope>
    <source>
        <tissue evidence="1">Nenye</tissue>
    </source>
</reference>
<evidence type="ECO:0000313" key="2">
    <source>
        <dbReference type="Proteomes" id="UP001630127"/>
    </source>
</evidence>
<gene>
    <name evidence="1" type="ORF">ACH5RR_032978</name>
</gene>
<dbReference type="Proteomes" id="UP001630127">
    <property type="component" value="Unassembled WGS sequence"/>
</dbReference>
<name>A0ABD2YLR6_9GENT</name>
<dbReference type="AlphaFoldDB" id="A0ABD2YLR6"/>
<sequence>MRVNLNVEMFDNIIECCPLIEVLQVLCIMGFDDFKVTKLNNLKDINQRVEVEAPKLELLTWDSVDLEEEDTVVRPMTCWITLPAPLYQNLKSLILRAVRIVDNFFMDLDLALKFPSLEDLTVSNCIGLQIIKILNRSLKRIQLIDNRQLMEAQFDVPSIVSFKYCSDSYIIPQFLFSATSSGWTSYIFMTMRGGVETSWFVELKGLVASLSQSEISVKLVFKYLVAFDLDEIGNIETIHEPQEVQELSFATDQICYFVVERVTLLNGLFWVCRPKNVNSRWIDNLYQNEAVKYLYEMLMFRRIQDQFCNLQKMMFWQHDLMEVNIEVGDQIIFGKEGKMELQQKDLDWEDFLEVLRKNGEYSRTIYFNLEWRTHDMPRS</sequence>
<dbReference type="InterPro" id="IPR032675">
    <property type="entry name" value="LRR_dom_sf"/>
</dbReference>
<keyword evidence="2" id="KW-1185">Reference proteome</keyword>
<organism evidence="1 2">
    <name type="scientific">Cinchona calisaya</name>
    <dbReference type="NCBI Taxonomy" id="153742"/>
    <lineage>
        <taxon>Eukaryota</taxon>
        <taxon>Viridiplantae</taxon>
        <taxon>Streptophyta</taxon>
        <taxon>Embryophyta</taxon>
        <taxon>Tracheophyta</taxon>
        <taxon>Spermatophyta</taxon>
        <taxon>Magnoliopsida</taxon>
        <taxon>eudicotyledons</taxon>
        <taxon>Gunneridae</taxon>
        <taxon>Pentapetalae</taxon>
        <taxon>asterids</taxon>
        <taxon>lamiids</taxon>
        <taxon>Gentianales</taxon>
        <taxon>Rubiaceae</taxon>
        <taxon>Cinchonoideae</taxon>
        <taxon>Cinchoneae</taxon>
        <taxon>Cinchona</taxon>
    </lineage>
</organism>
<comment type="caution">
    <text evidence="1">The sequence shown here is derived from an EMBL/GenBank/DDBJ whole genome shotgun (WGS) entry which is preliminary data.</text>
</comment>
<evidence type="ECO:0000313" key="1">
    <source>
        <dbReference type="EMBL" id="KAL3507596.1"/>
    </source>
</evidence>
<protein>
    <submittedName>
        <fullName evidence="1">Uncharacterized protein</fullName>
    </submittedName>
</protein>
<accession>A0ABD2YLR6</accession>